<dbReference type="Proteomes" id="UP000237682">
    <property type="component" value="Unassembled WGS sequence"/>
</dbReference>
<organism evidence="1 2">
    <name type="scientific">Labrys okinawensis</name>
    <dbReference type="NCBI Taxonomy" id="346911"/>
    <lineage>
        <taxon>Bacteria</taxon>
        <taxon>Pseudomonadati</taxon>
        <taxon>Pseudomonadota</taxon>
        <taxon>Alphaproteobacteria</taxon>
        <taxon>Hyphomicrobiales</taxon>
        <taxon>Xanthobacteraceae</taxon>
        <taxon>Labrys</taxon>
    </lineage>
</organism>
<dbReference type="RefSeq" id="WP_105863830.1">
    <property type="nucleotide sequence ID" value="NZ_PUEJ01000007.1"/>
</dbReference>
<dbReference type="AlphaFoldDB" id="A0A2S9Q964"/>
<accession>A0A2S9Q964</accession>
<sequence>MAADHARFDRGSALTAAGLVGAACFALVLGTHPAAAAPRFVSCGGAAMLGAALLNCSHLAPTKPAQLCNFSWSLLQVGNVPQVVSGSFLLPPGANNAQVYQGAGYVAALASPVILCQDQN</sequence>
<gene>
    <name evidence="1" type="ORF">C5L14_20015</name>
</gene>
<evidence type="ECO:0000313" key="1">
    <source>
        <dbReference type="EMBL" id="PRH85834.1"/>
    </source>
</evidence>
<proteinExistence type="predicted"/>
<protein>
    <submittedName>
        <fullName evidence="1">Uncharacterized protein</fullName>
    </submittedName>
</protein>
<name>A0A2S9Q964_9HYPH</name>
<dbReference type="OrthoDB" id="8447096at2"/>
<dbReference type="PROSITE" id="PS51257">
    <property type="entry name" value="PROKAR_LIPOPROTEIN"/>
    <property type="match status" value="1"/>
</dbReference>
<evidence type="ECO:0000313" key="2">
    <source>
        <dbReference type="Proteomes" id="UP000237682"/>
    </source>
</evidence>
<dbReference type="EMBL" id="PUEJ01000007">
    <property type="protein sequence ID" value="PRH85834.1"/>
    <property type="molecule type" value="Genomic_DNA"/>
</dbReference>
<reference evidence="1 2" key="1">
    <citation type="submission" date="2018-02" db="EMBL/GenBank/DDBJ databases">
        <title>Whole genome sequencing of endophytic bacterium.</title>
        <authorList>
            <person name="Eedara R."/>
            <person name="Podile A.R."/>
        </authorList>
    </citation>
    <scope>NUCLEOTIDE SEQUENCE [LARGE SCALE GENOMIC DNA]</scope>
    <source>
        <strain evidence="1 2">RP1T</strain>
    </source>
</reference>
<comment type="caution">
    <text evidence="1">The sequence shown here is derived from an EMBL/GenBank/DDBJ whole genome shotgun (WGS) entry which is preliminary data.</text>
</comment>
<keyword evidence="2" id="KW-1185">Reference proteome</keyword>